<feature type="region of interest" description="Disordered" evidence="1">
    <location>
        <begin position="961"/>
        <end position="1173"/>
    </location>
</feature>
<feature type="compositionally biased region" description="Basic and acidic residues" evidence="1">
    <location>
        <begin position="11"/>
        <end position="23"/>
    </location>
</feature>
<organism evidence="2 3">
    <name type="scientific">Symbiodinium necroappetens</name>
    <dbReference type="NCBI Taxonomy" id="1628268"/>
    <lineage>
        <taxon>Eukaryota</taxon>
        <taxon>Sar</taxon>
        <taxon>Alveolata</taxon>
        <taxon>Dinophyceae</taxon>
        <taxon>Suessiales</taxon>
        <taxon>Symbiodiniaceae</taxon>
        <taxon>Symbiodinium</taxon>
    </lineage>
</organism>
<gene>
    <name evidence="2" type="ORF">SNEC2469_LOCUS28558</name>
</gene>
<keyword evidence="3" id="KW-1185">Reference proteome</keyword>
<feature type="compositionally biased region" description="Basic and acidic residues" evidence="1">
    <location>
        <begin position="609"/>
        <end position="620"/>
    </location>
</feature>
<feature type="compositionally biased region" description="Basic and acidic residues" evidence="1">
    <location>
        <begin position="1053"/>
        <end position="1067"/>
    </location>
</feature>
<feature type="compositionally biased region" description="Pro residues" evidence="1">
    <location>
        <begin position="621"/>
        <end position="651"/>
    </location>
</feature>
<proteinExistence type="predicted"/>
<protein>
    <submittedName>
        <fullName evidence="2">Uncharacterized protein</fullName>
    </submittedName>
</protein>
<feature type="compositionally biased region" description="Basic residues" evidence="1">
    <location>
        <begin position="1012"/>
        <end position="1022"/>
    </location>
</feature>
<feature type="non-terminal residue" evidence="2">
    <location>
        <position position="1"/>
    </location>
</feature>
<feature type="compositionally biased region" description="Basic residues" evidence="1">
    <location>
        <begin position="1092"/>
        <end position="1101"/>
    </location>
</feature>
<feature type="compositionally biased region" description="Basic and acidic residues" evidence="1">
    <location>
        <begin position="985"/>
        <end position="1005"/>
    </location>
</feature>
<feature type="compositionally biased region" description="Basic and acidic residues" evidence="1">
    <location>
        <begin position="1076"/>
        <end position="1091"/>
    </location>
</feature>
<sequence length="1194" mass="131718">AADAEEENDDAEPRQPAEKRIRNRSDLHREYAGFSRSELCHEFLLDDNLQKRIRLLVDVTEPLHREFVTHLDEHKAGADGMLKWHAQRSTGAFVNQTICETLTLLSQDFMCDRLGLQPARAEPLPREACADDLILVQDFYELAVELASNRAWSQAFYQNCLPFKLSQLFLPDDRLGPLAEELSQMATKLIELEAAVVQFPADSKLQLLVNDIGTLSWPFVREIIQTGEHCNWDVRDRDLRELAFQMARGPGETKSSLENTFGFLQDTAQRQSKALRMSPFSRHSYAVASPFPDAGGSAQIRPCREDLLAFDPAQAKEYLMDNSPYKAVSLIPTESISPDKIAKCWRKAGYHANRDASAGMAMLLQAPSLPMLRADLPRSWCGALLARGVVFQDVEQDQYILSLGYKKWATLALDIQPTVYFFMDFAPQTTQPRWIFNFECGESSRFRCVPTSVQCPATCPGYAQMCPLKQSGVTQPLVQAALQRRQWFTRQEIQLMMAADKVEHPARGSGSGKRGAILKIDLLRALVQHHLPDWSEQQKEEICKGMCQERKQTEGVSQSVLEAVAQLDEENRKHFKEVKRDAKEKLAQLEKDKQIKEKLRDTPAPPAADKNDKPPARESPEPPAVPEPVEPAPEVPPAGPAMPAAPDPAMPADPASLPHAAGPMAVLPDAVAPINACIVVFAFAEETYHRCYKDSEHYNSEYRAYPGSAAMQDLGPLGLTGRWLALQGTQPKPAVEASEKPLLQRSQCMDAEDVETEEDVDMDNKTVFYERDEQASLVESAKECEASKMEADEASVMEAGAQDGFIEMELHVEHAKECEASLMEADEDGKASFMEAGAHEEGFTDMELQVDHAEECEASLMEAGEDGKASEAGAHEEGFTEMELQEDHAEECEASLMEAGEVQEEKATEMDFPEGNAEAMGKDGDAVTMDDPCRKILTIQQVRNNRSSMDQKKPHEYVAVDKPDGWDQLAACHEPPAPKKKGRKPKAEEAAPKAAGKPDEADENPKAAAAKVKAKGKAKSKASKAAAAEADGAKTGRGCAAGEKKANSKPKGKAQEADGAEKREPKAKAKPKSKVKRAEEADGAEKREPRGKAKTKSKVKPAKADGAGKQEPKAEVKAKSKVKPAQQADGAAKAQPAKEGEAEAKRKKGQPLDDPVAEEARQRKSRKSGAYHWALQEARCRDLDEEECKELARQ</sequence>
<evidence type="ECO:0000313" key="3">
    <source>
        <dbReference type="Proteomes" id="UP000601435"/>
    </source>
</evidence>
<accession>A0A813ASZ0</accession>
<evidence type="ECO:0000256" key="1">
    <source>
        <dbReference type="SAM" id="MobiDB-lite"/>
    </source>
</evidence>
<feature type="non-terminal residue" evidence="2">
    <location>
        <position position="1194"/>
    </location>
</feature>
<dbReference type="Proteomes" id="UP000601435">
    <property type="component" value="Unassembled WGS sequence"/>
</dbReference>
<evidence type="ECO:0000313" key="2">
    <source>
        <dbReference type="EMBL" id="CAE7876352.1"/>
    </source>
</evidence>
<feature type="region of interest" description="Disordered" evidence="1">
    <location>
        <begin position="1"/>
        <end position="23"/>
    </location>
</feature>
<reference evidence="2" key="1">
    <citation type="submission" date="2021-02" db="EMBL/GenBank/DDBJ databases">
        <authorList>
            <person name="Dougan E. K."/>
            <person name="Rhodes N."/>
            <person name="Thang M."/>
            <person name="Chan C."/>
        </authorList>
    </citation>
    <scope>NUCLEOTIDE SEQUENCE</scope>
</reference>
<comment type="caution">
    <text evidence="2">The sequence shown here is derived from an EMBL/GenBank/DDBJ whole genome shotgun (WGS) entry which is preliminary data.</text>
</comment>
<feature type="region of interest" description="Disordered" evidence="1">
    <location>
        <begin position="901"/>
        <end position="928"/>
    </location>
</feature>
<feature type="compositionally biased region" description="Basic and acidic residues" evidence="1">
    <location>
        <begin position="588"/>
        <end position="601"/>
    </location>
</feature>
<dbReference type="AlphaFoldDB" id="A0A813ASZ0"/>
<feature type="region of interest" description="Disordered" evidence="1">
    <location>
        <begin position="588"/>
        <end position="656"/>
    </location>
</feature>
<dbReference type="EMBL" id="CAJNJA010062352">
    <property type="protein sequence ID" value="CAE7876352.1"/>
    <property type="molecule type" value="Genomic_DNA"/>
</dbReference>
<feature type="compositionally biased region" description="Acidic residues" evidence="1">
    <location>
        <begin position="1"/>
        <end position="10"/>
    </location>
</feature>
<dbReference type="OrthoDB" id="10503205at2759"/>
<feature type="compositionally biased region" description="Basic and acidic residues" evidence="1">
    <location>
        <begin position="1102"/>
        <end position="1118"/>
    </location>
</feature>
<name>A0A813ASZ0_9DINO</name>